<proteinExistence type="inferred from homology"/>
<name>A0ABN6NEV9_9BACT</name>
<comment type="similarity">
    <text evidence="2">Belongs to the UPF0014 family.</text>
</comment>
<keyword evidence="5 6" id="KW-0472">Membrane</keyword>
<organism evidence="7 8">
    <name type="scientific">Anaeromyxobacter paludicola</name>
    <dbReference type="NCBI Taxonomy" id="2918171"/>
    <lineage>
        <taxon>Bacteria</taxon>
        <taxon>Pseudomonadati</taxon>
        <taxon>Myxococcota</taxon>
        <taxon>Myxococcia</taxon>
        <taxon>Myxococcales</taxon>
        <taxon>Cystobacterineae</taxon>
        <taxon>Anaeromyxobacteraceae</taxon>
        <taxon>Anaeromyxobacter</taxon>
    </lineage>
</organism>
<dbReference type="Proteomes" id="UP001162734">
    <property type="component" value="Chromosome"/>
</dbReference>
<dbReference type="InterPro" id="IPR005226">
    <property type="entry name" value="UPF0014_fam"/>
</dbReference>
<keyword evidence="8" id="KW-1185">Reference proteome</keyword>
<evidence type="ECO:0000256" key="2">
    <source>
        <dbReference type="ARBA" id="ARBA00005268"/>
    </source>
</evidence>
<feature type="transmembrane region" description="Helical" evidence="6">
    <location>
        <begin position="220"/>
        <end position="245"/>
    </location>
</feature>
<dbReference type="EMBL" id="AP025592">
    <property type="protein sequence ID" value="BDG10724.1"/>
    <property type="molecule type" value="Genomic_DNA"/>
</dbReference>
<evidence type="ECO:0000256" key="3">
    <source>
        <dbReference type="ARBA" id="ARBA00022692"/>
    </source>
</evidence>
<dbReference type="PANTHER" id="PTHR30028">
    <property type="entry name" value="UPF0014 INNER MEMBRANE PROTEIN YBBM-RELATED"/>
    <property type="match status" value="1"/>
</dbReference>
<feature type="transmembrane region" description="Helical" evidence="6">
    <location>
        <begin position="12"/>
        <end position="31"/>
    </location>
</feature>
<reference evidence="8" key="1">
    <citation type="journal article" date="2022" name="Int. J. Syst. Evol. Microbiol.">
        <title>Anaeromyxobacter oryzae sp. nov., Anaeromyxobacter diazotrophicus sp. nov. and Anaeromyxobacter paludicola sp. nov., isolated from paddy soils.</title>
        <authorList>
            <person name="Itoh H."/>
            <person name="Xu Z."/>
            <person name="Mise K."/>
            <person name="Masuda Y."/>
            <person name="Ushijima N."/>
            <person name="Hayakawa C."/>
            <person name="Shiratori Y."/>
            <person name="Senoo K."/>
        </authorList>
    </citation>
    <scope>NUCLEOTIDE SEQUENCE [LARGE SCALE GENOMIC DNA]</scope>
    <source>
        <strain evidence="8">Red630</strain>
    </source>
</reference>
<feature type="transmembrane region" description="Helical" evidence="6">
    <location>
        <begin position="69"/>
        <end position="87"/>
    </location>
</feature>
<dbReference type="PANTHER" id="PTHR30028:SF0">
    <property type="entry name" value="PROTEIN ALUMINUM SENSITIVE 3"/>
    <property type="match status" value="1"/>
</dbReference>
<dbReference type="RefSeq" id="WP_248343250.1">
    <property type="nucleotide sequence ID" value="NZ_AP025592.1"/>
</dbReference>
<evidence type="ECO:0000313" key="7">
    <source>
        <dbReference type="EMBL" id="BDG10724.1"/>
    </source>
</evidence>
<evidence type="ECO:0000256" key="5">
    <source>
        <dbReference type="ARBA" id="ARBA00023136"/>
    </source>
</evidence>
<protein>
    <submittedName>
        <fullName evidence="7">ABC transporter permease</fullName>
    </submittedName>
</protein>
<evidence type="ECO:0000256" key="6">
    <source>
        <dbReference type="SAM" id="Phobius"/>
    </source>
</evidence>
<sequence length="261" mass="27078">MLSRLVRDPLLLSLAQAGVAALAALAVALLARRRRIHVERELLVALVRGLAQISAVGSVLLLMLEGPGWLGVLALAGMMVAAAATSARRARRVPGAFRVSLQAIAAGSGTVIALMALAGVVETHVTVLVPVGSMLIASAMNANGLALDRFRADVVAHRREVESALALGAAPEVSVAPHLQSSFRASLIPAIDNLRSLGIVWIPGLMTGMVLSGTPPLHAAIYQFVTIAMIFASSGLTCLVGTTLIRAQVFSEAEQLLLQAP</sequence>
<feature type="transmembrane region" description="Helical" evidence="6">
    <location>
        <begin position="194"/>
        <end position="214"/>
    </location>
</feature>
<accession>A0ABN6NEV9</accession>
<feature type="transmembrane region" description="Helical" evidence="6">
    <location>
        <begin position="127"/>
        <end position="147"/>
    </location>
</feature>
<evidence type="ECO:0000256" key="1">
    <source>
        <dbReference type="ARBA" id="ARBA00004141"/>
    </source>
</evidence>
<evidence type="ECO:0000313" key="8">
    <source>
        <dbReference type="Proteomes" id="UP001162734"/>
    </source>
</evidence>
<feature type="transmembrane region" description="Helical" evidence="6">
    <location>
        <begin position="43"/>
        <end position="63"/>
    </location>
</feature>
<gene>
    <name evidence="7" type="ORF">AMPC_38370</name>
</gene>
<keyword evidence="4 6" id="KW-1133">Transmembrane helix</keyword>
<dbReference type="Pfam" id="PF03649">
    <property type="entry name" value="UPF0014"/>
    <property type="match status" value="1"/>
</dbReference>
<comment type="subcellular location">
    <subcellularLocation>
        <location evidence="1">Membrane</location>
        <topology evidence="1">Multi-pass membrane protein</topology>
    </subcellularLocation>
</comment>
<keyword evidence="3 6" id="KW-0812">Transmembrane</keyword>
<feature type="transmembrane region" description="Helical" evidence="6">
    <location>
        <begin position="99"/>
        <end position="121"/>
    </location>
</feature>
<evidence type="ECO:0000256" key="4">
    <source>
        <dbReference type="ARBA" id="ARBA00022989"/>
    </source>
</evidence>